<keyword evidence="2" id="KW-1185">Reference proteome</keyword>
<reference evidence="1 2" key="1">
    <citation type="submission" date="2015-06" db="EMBL/GenBank/DDBJ databases">
        <title>Draft genome of the moderately acidophilic sulfate reducer Candidatus Desulfosporosinus acididurans strain M1.</title>
        <authorList>
            <person name="Poehlein A."/>
            <person name="Petzsch P."/>
            <person name="Johnson B.D."/>
            <person name="Schloemann M."/>
            <person name="Daniel R."/>
            <person name="Muehling M."/>
        </authorList>
    </citation>
    <scope>NUCLEOTIDE SEQUENCE [LARGE SCALE GENOMIC DNA]</scope>
    <source>
        <strain evidence="1 2">M1</strain>
    </source>
</reference>
<comment type="caution">
    <text evidence="1">The sequence shown here is derived from an EMBL/GenBank/DDBJ whole genome shotgun (WGS) entry which is preliminary data.</text>
</comment>
<protein>
    <submittedName>
        <fullName evidence="1">Uncharacterized protein</fullName>
    </submittedName>
</protein>
<gene>
    <name evidence="1" type="ORF">DEAC_c23590</name>
</gene>
<dbReference type="PATRIC" id="fig|476652.3.peg.2452"/>
<dbReference type="STRING" id="476652.DEAC_c23590"/>
<dbReference type="Proteomes" id="UP000036356">
    <property type="component" value="Unassembled WGS sequence"/>
</dbReference>
<accession>A0A0J1FQG0</accession>
<name>A0A0J1FQG0_9FIRM</name>
<dbReference type="EMBL" id="LDZY01000007">
    <property type="protein sequence ID" value="KLU65729.1"/>
    <property type="molecule type" value="Genomic_DNA"/>
</dbReference>
<organism evidence="1 2">
    <name type="scientific">Desulfosporosinus acididurans</name>
    <dbReference type="NCBI Taxonomy" id="476652"/>
    <lineage>
        <taxon>Bacteria</taxon>
        <taxon>Bacillati</taxon>
        <taxon>Bacillota</taxon>
        <taxon>Clostridia</taxon>
        <taxon>Eubacteriales</taxon>
        <taxon>Desulfitobacteriaceae</taxon>
        <taxon>Desulfosporosinus</taxon>
    </lineage>
</organism>
<proteinExistence type="predicted"/>
<dbReference type="AlphaFoldDB" id="A0A0J1FQG0"/>
<sequence length="964" mass="102413">MGNTVGNIIARIGADSSQLSEECKKASNTILTFKDESLAALKSFGLPHISSTNLVEAIQSGQRVVVNFSQEAGESLAQFQQRVRTVFEEAGIDITEYERVLENANQVHAEFAKGAVKNFQAVANAAEEVNNKAEEIRESLGQSFTGITANIGAFKDSVVKAFQTLGDDSATAGEKFGAVSNAVVDGFGLMTGAVEVFLAVELIKKIGEWIDELKDLAAETQDVEQRFAASLGPMEDKANEFAESLSKSYGILDTTIKDQMSKEYMNTRMLGFDPNQAEEMSEHLTQLSYDLGKLRGEDPSQVFQSLQTGMEGQTRGLQSLGIRITTTDLKNRALSEGLIKQGQTMTDAQTSLMAYQEIMEKTQGIMGYYKTTADDISTQQTKLNAGWQAMKEKLAEDLTPAFTGLLRVLNFVASGFEDFVGLMGTAIQYISLFAEDAYSAVHDILSLNFGQINADWTNNYNSIFNSTEAAKQYGDALNDAMNATNGQDQAQKNLNKSVNANTMSFDQLHNITNAGTGAALAQADAVNNLANALGNLKNNTDLSNVTNNSSKGVVIPVSFKVPPFPPIAPPPAVNVQLGLINNLEPALSQAENAVKTFNPATVLIPLGIKNNLEPSYSQAESKLRGFSPAYVNVPISVIGQAAFVSALDYLENQLNVWRLQTSTLFTQVQNIISSWEVNAATTFAKAQTVISTWTTQTDNRITQWASALSSKFSGAYNDVISVTNQWARLVGDGVSSMVATAGTAISTFANNLHNDMNNAFNATEQMAVSWANALGQTITAAVNQAVGEMSQLSAMAGQAIPNLRMTAWQNVSGAYQAVASWAEDNKSWLVPLGAAAAGVGLTIATGGTDLVAGGMAAAGSALAGIGAAIPAMASGGIVTAPQLAMIGEAGPEAVIPLEKLGSLMGSSNSGSAGGNGQNSGAQPIQVTIQLDGRTLARTLYSYNVNENDRIGTMIGYNSSYNLPK</sequence>
<evidence type="ECO:0000313" key="1">
    <source>
        <dbReference type="EMBL" id="KLU65729.1"/>
    </source>
</evidence>
<evidence type="ECO:0000313" key="2">
    <source>
        <dbReference type="Proteomes" id="UP000036356"/>
    </source>
</evidence>
<dbReference type="RefSeq" id="WP_047810209.1">
    <property type="nucleotide sequence ID" value="NZ_LDZY01000007.1"/>
</dbReference>